<evidence type="ECO:0000313" key="2">
    <source>
        <dbReference type="EMBL" id="KAJ8539620.1"/>
    </source>
</evidence>
<dbReference type="EMBL" id="JAJAGQ010000016">
    <property type="protein sequence ID" value="KAJ8539620.1"/>
    <property type="molecule type" value="Genomic_DNA"/>
</dbReference>
<evidence type="ECO:0000256" key="1">
    <source>
        <dbReference type="SAM" id="MobiDB-lite"/>
    </source>
</evidence>
<accession>A0A9Q1R5N7</accession>
<dbReference type="AlphaFoldDB" id="A0A9Q1R5N7"/>
<proteinExistence type="predicted"/>
<keyword evidence="3" id="KW-1185">Reference proteome</keyword>
<organism evidence="2 3">
    <name type="scientific">Anisodus acutangulus</name>
    <dbReference type="NCBI Taxonomy" id="402998"/>
    <lineage>
        <taxon>Eukaryota</taxon>
        <taxon>Viridiplantae</taxon>
        <taxon>Streptophyta</taxon>
        <taxon>Embryophyta</taxon>
        <taxon>Tracheophyta</taxon>
        <taxon>Spermatophyta</taxon>
        <taxon>Magnoliopsida</taxon>
        <taxon>eudicotyledons</taxon>
        <taxon>Gunneridae</taxon>
        <taxon>Pentapetalae</taxon>
        <taxon>asterids</taxon>
        <taxon>lamiids</taxon>
        <taxon>Solanales</taxon>
        <taxon>Solanaceae</taxon>
        <taxon>Solanoideae</taxon>
        <taxon>Hyoscyameae</taxon>
        <taxon>Anisodus</taxon>
    </lineage>
</organism>
<name>A0A9Q1R5N7_9SOLA</name>
<protein>
    <submittedName>
        <fullName evidence="2">Uncharacterized protein</fullName>
    </submittedName>
</protein>
<feature type="region of interest" description="Disordered" evidence="1">
    <location>
        <begin position="124"/>
        <end position="185"/>
    </location>
</feature>
<sequence length="334" mass="37459">MELAYDSEHELGHDEDQDFGGMAKENCNHCDRGPSVIANRLTSIKDTLVFIRKLMEKKSRRSSKCVSSSVRSNRKRIRKVLQFVNAKKIKGKLVSRKLYDILSIYVLFTSVNFDPMNALDGSPLSHPDHVDDVHDGPSHDQVDDASCKTLPLPDPAHDGPSNPLTDHVHNDDGPSSPLPDQVDDVSCKTLPGEVVDSAVDSEDRSPDEIINDVLAQIHGKDDIEEFGDAAQNGYRLPMKKPDDKFDMDQGNGLSNGVPNGLSNGIALAPPDYVERMISRLLWDFGGLETDIRDINDEINRYNTKHWDHKGWFEELNKAVRRIERILTILLEERG</sequence>
<reference evidence="3" key="1">
    <citation type="journal article" date="2023" name="Proc. Natl. Acad. Sci. U.S.A.">
        <title>Genomic and structural basis for evolution of tropane alkaloid biosynthesis.</title>
        <authorList>
            <person name="Wanga Y.-J."/>
            <person name="Taina T."/>
            <person name="Yua J.-Y."/>
            <person name="Lia J."/>
            <person name="Xua B."/>
            <person name="Chenc J."/>
            <person name="D'Auriad J.C."/>
            <person name="Huanga J.-P."/>
            <person name="Huanga S.-X."/>
        </authorList>
    </citation>
    <scope>NUCLEOTIDE SEQUENCE [LARGE SCALE GENOMIC DNA]</scope>
    <source>
        <strain evidence="3">cv. KIB-2019</strain>
    </source>
</reference>
<gene>
    <name evidence="2" type="ORF">K7X08_013872</name>
</gene>
<comment type="caution">
    <text evidence="2">The sequence shown here is derived from an EMBL/GenBank/DDBJ whole genome shotgun (WGS) entry which is preliminary data.</text>
</comment>
<evidence type="ECO:0000313" key="3">
    <source>
        <dbReference type="Proteomes" id="UP001152561"/>
    </source>
</evidence>
<dbReference type="Proteomes" id="UP001152561">
    <property type="component" value="Unassembled WGS sequence"/>
</dbReference>
<feature type="compositionally biased region" description="Basic and acidic residues" evidence="1">
    <location>
        <begin position="126"/>
        <end position="146"/>
    </location>
</feature>